<keyword evidence="1" id="KW-1133">Transmembrane helix</keyword>
<keyword evidence="1" id="KW-0472">Membrane</keyword>
<gene>
    <name evidence="2" type="ordered locus">Tter_2760</name>
</gene>
<keyword evidence="3" id="KW-1185">Reference proteome</keyword>
<dbReference type="RefSeq" id="WP_012876677.1">
    <property type="nucleotide sequence ID" value="NC_013526.1"/>
</dbReference>
<evidence type="ECO:0000256" key="1">
    <source>
        <dbReference type="SAM" id="Phobius"/>
    </source>
</evidence>
<feature type="transmembrane region" description="Helical" evidence="1">
    <location>
        <begin position="21"/>
        <end position="44"/>
    </location>
</feature>
<name>D1CIS6_THET1</name>
<reference evidence="3" key="1">
    <citation type="journal article" date="2010" name="Stand. Genomic Sci.">
        <title>Complete genome sequence of 'Thermobaculum terrenum' type strain (YNP1).</title>
        <authorList>
            <person name="Kiss H."/>
            <person name="Cleland D."/>
            <person name="Lapidus A."/>
            <person name="Lucas S."/>
            <person name="Glavina Del Rio T."/>
            <person name="Nolan M."/>
            <person name="Tice H."/>
            <person name="Han C."/>
            <person name="Goodwin L."/>
            <person name="Pitluck S."/>
            <person name="Liolios K."/>
            <person name="Ivanova N."/>
            <person name="Mavromatis K."/>
            <person name="Ovchinnikova G."/>
            <person name="Pati A."/>
            <person name="Chen A."/>
            <person name="Palaniappan K."/>
            <person name="Land M."/>
            <person name="Hauser L."/>
            <person name="Chang Y."/>
            <person name="Jeffries C."/>
            <person name="Lu M."/>
            <person name="Brettin T."/>
            <person name="Detter J."/>
            <person name="Goker M."/>
            <person name="Tindall B."/>
            <person name="Beck B."/>
            <person name="McDermott T."/>
            <person name="Woyke T."/>
            <person name="Bristow J."/>
            <person name="Eisen J."/>
            <person name="Markowitz V."/>
            <person name="Hugenholtz P."/>
            <person name="Kyrpides N."/>
            <person name="Klenk H."/>
            <person name="Cheng J."/>
        </authorList>
    </citation>
    <scope>NUCLEOTIDE SEQUENCE [LARGE SCALE GENOMIC DNA]</scope>
    <source>
        <strain evidence="3">ATCC BAA-798 / YNP1</strain>
    </source>
</reference>
<dbReference type="HOGENOM" id="CLU_2620925_0_0_0"/>
<sequence length="78" mass="9325">MSSRDPAESGRGRPRAPLSRIWEDWTCLIWMVVFSVIIIVILTINDYCTRRELENLFPVQRTPTQESSFVRYSYDLWR</sequence>
<dbReference type="EMBL" id="CP001826">
    <property type="protein sequence ID" value="ACZ43646.1"/>
    <property type="molecule type" value="Genomic_DNA"/>
</dbReference>
<keyword evidence="1" id="KW-0812">Transmembrane</keyword>
<accession>D1CIS6</accession>
<evidence type="ECO:0000313" key="3">
    <source>
        <dbReference type="Proteomes" id="UP000000323"/>
    </source>
</evidence>
<dbReference type="STRING" id="525904.Tter_2760"/>
<dbReference type="KEGG" id="ttr:Tter_2760"/>
<dbReference type="AlphaFoldDB" id="D1CIS6"/>
<dbReference type="Proteomes" id="UP000000323">
    <property type="component" value="Chromosome 2"/>
</dbReference>
<evidence type="ECO:0000313" key="2">
    <source>
        <dbReference type="EMBL" id="ACZ43646.1"/>
    </source>
</evidence>
<protein>
    <submittedName>
        <fullName evidence="2">Uncharacterized protein</fullName>
    </submittedName>
</protein>
<organism evidence="2 3">
    <name type="scientific">Thermobaculum terrenum (strain ATCC BAA-798 / CCMEE 7001 / YNP1)</name>
    <dbReference type="NCBI Taxonomy" id="525904"/>
    <lineage>
        <taxon>Bacteria</taxon>
        <taxon>Bacillati</taxon>
        <taxon>Chloroflexota</taxon>
        <taxon>Chloroflexia</taxon>
        <taxon>Candidatus Thermobaculales</taxon>
        <taxon>Candidatus Thermobaculaceae</taxon>
        <taxon>Thermobaculum</taxon>
    </lineage>
</organism>
<proteinExistence type="predicted"/>